<dbReference type="Gene3D" id="3.40.30.10">
    <property type="entry name" value="Glutaredoxin"/>
    <property type="match status" value="1"/>
</dbReference>
<dbReference type="STRING" id="101127.A0A1X2GSF3"/>
<comment type="caution">
    <text evidence="6">The sequence shown here is derived from an EMBL/GenBank/DDBJ whole genome shotgun (WGS) entry which is preliminary data.</text>
</comment>
<dbReference type="AlphaFoldDB" id="A0A1X2GSF3"/>
<evidence type="ECO:0000313" key="6">
    <source>
        <dbReference type="EMBL" id="ORX60371.1"/>
    </source>
</evidence>
<dbReference type="OrthoDB" id="418495at2759"/>
<evidence type="ECO:0000256" key="3">
    <source>
        <dbReference type="ARBA" id="ARBA00023157"/>
    </source>
</evidence>
<evidence type="ECO:0000313" key="7">
    <source>
        <dbReference type="Proteomes" id="UP000242146"/>
    </source>
</evidence>
<dbReference type="GO" id="GO:0004602">
    <property type="term" value="F:glutathione peroxidase activity"/>
    <property type="evidence" value="ECO:0007669"/>
    <property type="project" value="UniProtKB-ARBA"/>
</dbReference>
<evidence type="ECO:0000256" key="1">
    <source>
        <dbReference type="ARBA" id="ARBA00022448"/>
    </source>
</evidence>
<dbReference type="FunFam" id="3.40.30.10:FF:000026">
    <property type="entry name" value="Glutaredoxin 2"/>
    <property type="match status" value="1"/>
</dbReference>
<reference evidence="6 7" key="1">
    <citation type="submission" date="2016-07" db="EMBL/GenBank/DDBJ databases">
        <title>Pervasive Adenine N6-methylation of Active Genes in Fungi.</title>
        <authorList>
            <consortium name="DOE Joint Genome Institute"/>
            <person name="Mondo S.J."/>
            <person name="Dannebaum R.O."/>
            <person name="Kuo R.C."/>
            <person name="Labutti K."/>
            <person name="Haridas S."/>
            <person name="Kuo A."/>
            <person name="Salamov A."/>
            <person name="Ahrendt S.R."/>
            <person name="Lipzen A."/>
            <person name="Sullivan W."/>
            <person name="Andreopoulos W.B."/>
            <person name="Clum A."/>
            <person name="Lindquist E."/>
            <person name="Daum C."/>
            <person name="Ramamoorthy G.K."/>
            <person name="Gryganskyi A."/>
            <person name="Culley D."/>
            <person name="Magnuson J.K."/>
            <person name="James T.Y."/>
            <person name="O'Malley M.A."/>
            <person name="Stajich J.E."/>
            <person name="Spatafora J.W."/>
            <person name="Visel A."/>
            <person name="Grigoriev I.V."/>
        </authorList>
    </citation>
    <scope>NUCLEOTIDE SEQUENCE [LARGE SCALE GENOMIC DNA]</scope>
    <source>
        <strain evidence="6 7">NRRL 3301</strain>
    </source>
</reference>
<dbReference type="InterPro" id="IPR011899">
    <property type="entry name" value="Glutaredoxin_euk/vir"/>
</dbReference>
<dbReference type="Proteomes" id="UP000242146">
    <property type="component" value="Unassembled WGS sequence"/>
</dbReference>
<dbReference type="GO" id="GO:0005737">
    <property type="term" value="C:cytoplasm"/>
    <property type="evidence" value="ECO:0007669"/>
    <property type="project" value="TreeGrafter"/>
</dbReference>
<dbReference type="Pfam" id="PF00462">
    <property type="entry name" value="Glutaredoxin"/>
    <property type="match status" value="1"/>
</dbReference>
<keyword evidence="1" id="KW-0813">Transport</keyword>
<evidence type="ECO:0000259" key="5">
    <source>
        <dbReference type="Pfam" id="PF00462"/>
    </source>
</evidence>
<keyword evidence="7" id="KW-1185">Reference proteome</keyword>
<sequence length="108" mass="11805">MGSSVSVNMAEIEQLVEELIANNKIVIFSKTYCPYCTSTKTLFKKLGQDATIIELDTRNDGSAIQNYLLTKTGQRTVPNVFVKQQHIGGNDNVQAANGNGTLKKLLEA</sequence>
<protein>
    <submittedName>
        <fullName evidence="6">Glutaredoxin</fullName>
    </submittedName>
</protein>
<keyword evidence="2" id="KW-0249">Electron transport</keyword>
<dbReference type="InterPro" id="IPR002109">
    <property type="entry name" value="Glutaredoxin"/>
</dbReference>
<dbReference type="PROSITE" id="PS51354">
    <property type="entry name" value="GLUTAREDOXIN_2"/>
    <property type="match status" value="1"/>
</dbReference>
<proteinExistence type="predicted"/>
<dbReference type="PROSITE" id="PS00195">
    <property type="entry name" value="GLUTAREDOXIN_1"/>
    <property type="match status" value="1"/>
</dbReference>
<keyword evidence="3" id="KW-1015">Disulfide bond</keyword>
<dbReference type="InterPro" id="IPR036249">
    <property type="entry name" value="Thioredoxin-like_sf"/>
</dbReference>
<name>A0A1X2GSF3_9FUNG</name>
<feature type="domain" description="Glutaredoxin" evidence="5">
    <location>
        <begin position="25"/>
        <end position="87"/>
    </location>
</feature>
<dbReference type="PANTHER" id="PTHR45694">
    <property type="entry name" value="GLUTAREDOXIN 2"/>
    <property type="match status" value="1"/>
</dbReference>
<dbReference type="NCBIfam" id="TIGR02180">
    <property type="entry name" value="GRX_euk"/>
    <property type="match status" value="1"/>
</dbReference>
<dbReference type="EMBL" id="MCGT01000004">
    <property type="protein sequence ID" value="ORX60371.1"/>
    <property type="molecule type" value="Genomic_DNA"/>
</dbReference>
<dbReference type="PANTHER" id="PTHR45694:SF18">
    <property type="entry name" value="GLUTAREDOXIN-1-RELATED"/>
    <property type="match status" value="1"/>
</dbReference>
<organism evidence="6 7">
    <name type="scientific">Hesseltinella vesiculosa</name>
    <dbReference type="NCBI Taxonomy" id="101127"/>
    <lineage>
        <taxon>Eukaryota</taxon>
        <taxon>Fungi</taxon>
        <taxon>Fungi incertae sedis</taxon>
        <taxon>Mucoromycota</taxon>
        <taxon>Mucoromycotina</taxon>
        <taxon>Mucoromycetes</taxon>
        <taxon>Mucorales</taxon>
        <taxon>Cunninghamellaceae</taxon>
        <taxon>Hesseltinella</taxon>
    </lineage>
</organism>
<dbReference type="InterPro" id="IPR011767">
    <property type="entry name" value="GLR_AS"/>
</dbReference>
<evidence type="ECO:0000256" key="2">
    <source>
        <dbReference type="ARBA" id="ARBA00022982"/>
    </source>
</evidence>
<dbReference type="GO" id="GO:0034599">
    <property type="term" value="P:cellular response to oxidative stress"/>
    <property type="evidence" value="ECO:0007669"/>
    <property type="project" value="TreeGrafter"/>
</dbReference>
<dbReference type="CDD" id="cd03419">
    <property type="entry name" value="GRX_GRXh_1_2_like"/>
    <property type="match status" value="1"/>
</dbReference>
<dbReference type="SUPFAM" id="SSF52833">
    <property type="entry name" value="Thioredoxin-like"/>
    <property type="match status" value="1"/>
</dbReference>
<gene>
    <name evidence="6" type="ORF">DM01DRAFT_1404653</name>
</gene>
<dbReference type="GO" id="GO:0015038">
    <property type="term" value="F:glutathione disulfide oxidoreductase activity"/>
    <property type="evidence" value="ECO:0007669"/>
    <property type="project" value="TreeGrafter"/>
</dbReference>
<accession>A0A1X2GSF3</accession>
<evidence type="ECO:0000256" key="4">
    <source>
        <dbReference type="ARBA" id="ARBA00023284"/>
    </source>
</evidence>
<dbReference type="InterPro" id="IPR014025">
    <property type="entry name" value="Glutaredoxin_subgr"/>
</dbReference>
<dbReference type="PRINTS" id="PR00160">
    <property type="entry name" value="GLUTAREDOXIN"/>
</dbReference>
<keyword evidence="4" id="KW-0676">Redox-active center</keyword>